<dbReference type="InterPro" id="IPR018244">
    <property type="entry name" value="Allrgn_V5/Tpx1_CS"/>
</dbReference>
<proteinExistence type="predicted"/>
<accession>A0A7R9CNF8</accession>
<protein>
    <recommendedName>
        <fullName evidence="2">SCP domain-containing protein</fullName>
    </recommendedName>
</protein>
<sequence length="237" mass="26710">MWTVLAYLTVSVFSVSGTNNYCKMCSDHTMCIYKGVSERCGKLIKQGLDQSEKNSIVETHNMLRNKVALGEEKKGRPGPQPPAANMMKLSWDEELATIAQIWAEQCTYGHDLCRNSERFQVGQNIHIGSKSIYLPGNLTDNILSFYKEVDNFNRSNLDPFRFNDKSGHYSQLVWAETSLVGCGYIIFQENVWIKYMLVCNYGSAGNYEGASVYKVGRPGSECKWGTGQDKNYKGLCT</sequence>
<feature type="chain" id="PRO_5031069279" description="SCP domain-containing protein" evidence="1">
    <location>
        <begin position="18"/>
        <end position="237"/>
    </location>
</feature>
<gene>
    <name evidence="3" type="ORF">TCEB3V08_LOCUS4295</name>
</gene>
<dbReference type="InterPro" id="IPR014044">
    <property type="entry name" value="CAP_dom"/>
</dbReference>
<evidence type="ECO:0000313" key="3">
    <source>
        <dbReference type="EMBL" id="CAD7397971.1"/>
    </source>
</evidence>
<dbReference type="InterPro" id="IPR035940">
    <property type="entry name" value="CAP_sf"/>
</dbReference>
<dbReference type="PRINTS" id="PR00837">
    <property type="entry name" value="V5TPXLIKE"/>
</dbReference>
<dbReference type="PRINTS" id="PR00838">
    <property type="entry name" value="V5ALLERGEN"/>
</dbReference>
<dbReference type="CDD" id="cd05380">
    <property type="entry name" value="CAP_euk"/>
    <property type="match status" value="1"/>
</dbReference>
<dbReference type="SUPFAM" id="SSF55797">
    <property type="entry name" value="PR-1-like"/>
    <property type="match status" value="1"/>
</dbReference>
<feature type="domain" description="SCP" evidence="2">
    <location>
        <begin position="51"/>
        <end position="209"/>
    </location>
</feature>
<dbReference type="InterPro" id="IPR001283">
    <property type="entry name" value="CRISP-related"/>
</dbReference>
<dbReference type="GO" id="GO:0005576">
    <property type="term" value="C:extracellular region"/>
    <property type="evidence" value="ECO:0007669"/>
    <property type="project" value="UniProtKB-SubCell"/>
</dbReference>
<name>A0A7R9CNF8_TIMCR</name>
<reference evidence="3" key="1">
    <citation type="submission" date="2020-11" db="EMBL/GenBank/DDBJ databases">
        <authorList>
            <person name="Tran Van P."/>
        </authorList>
    </citation>
    <scope>NUCLEOTIDE SEQUENCE</scope>
</reference>
<dbReference type="PROSITE" id="PS01009">
    <property type="entry name" value="CRISP_1"/>
    <property type="match status" value="1"/>
</dbReference>
<evidence type="ECO:0000259" key="2">
    <source>
        <dbReference type="SMART" id="SM00198"/>
    </source>
</evidence>
<dbReference type="InterPro" id="IPR002413">
    <property type="entry name" value="V5_allergen-like"/>
</dbReference>
<organism evidence="3">
    <name type="scientific">Timema cristinae</name>
    <name type="common">Walking stick</name>
    <dbReference type="NCBI Taxonomy" id="61476"/>
    <lineage>
        <taxon>Eukaryota</taxon>
        <taxon>Metazoa</taxon>
        <taxon>Ecdysozoa</taxon>
        <taxon>Arthropoda</taxon>
        <taxon>Hexapoda</taxon>
        <taxon>Insecta</taxon>
        <taxon>Pterygota</taxon>
        <taxon>Neoptera</taxon>
        <taxon>Polyneoptera</taxon>
        <taxon>Phasmatodea</taxon>
        <taxon>Timematodea</taxon>
        <taxon>Timematoidea</taxon>
        <taxon>Timematidae</taxon>
        <taxon>Timema</taxon>
    </lineage>
</organism>
<dbReference type="PANTHER" id="PTHR10334">
    <property type="entry name" value="CYSTEINE-RICH SECRETORY PROTEIN-RELATED"/>
    <property type="match status" value="1"/>
</dbReference>
<dbReference type="Pfam" id="PF00188">
    <property type="entry name" value="CAP"/>
    <property type="match status" value="1"/>
</dbReference>
<evidence type="ECO:0000256" key="1">
    <source>
        <dbReference type="SAM" id="SignalP"/>
    </source>
</evidence>
<dbReference type="AlphaFoldDB" id="A0A7R9CNF8"/>
<dbReference type="SMART" id="SM00198">
    <property type="entry name" value="SCP"/>
    <property type="match status" value="1"/>
</dbReference>
<feature type="signal peptide" evidence="1">
    <location>
        <begin position="1"/>
        <end position="17"/>
    </location>
</feature>
<keyword evidence="1" id="KW-0732">Signal</keyword>
<dbReference type="Gene3D" id="3.40.33.10">
    <property type="entry name" value="CAP"/>
    <property type="match status" value="1"/>
</dbReference>
<dbReference type="EMBL" id="OC317611">
    <property type="protein sequence ID" value="CAD7397971.1"/>
    <property type="molecule type" value="Genomic_DNA"/>
</dbReference>